<proteinExistence type="predicted"/>
<keyword evidence="4" id="KW-1185">Reference proteome</keyword>
<keyword evidence="1" id="KW-0732">Signal</keyword>
<evidence type="ECO:0000313" key="4">
    <source>
        <dbReference type="Proteomes" id="UP000050956"/>
    </source>
</evidence>
<feature type="signal peptide" evidence="1">
    <location>
        <begin position="1"/>
        <end position="18"/>
    </location>
</feature>
<protein>
    <recommendedName>
        <fullName evidence="2">DUF2059 domain-containing protein</fullName>
    </recommendedName>
</protein>
<reference evidence="3 4" key="1">
    <citation type="submission" date="2015-05" db="EMBL/GenBank/DDBJ databases">
        <title>Genome sequencing and analysis of members of genus Stenotrophomonas.</title>
        <authorList>
            <person name="Patil P.P."/>
            <person name="Midha S."/>
            <person name="Patil P.B."/>
        </authorList>
    </citation>
    <scope>NUCLEOTIDE SEQUENCE [LARGE SCALE GENOMIC DNA]</scope>
    <source>
        <strain evidence="3 4">DSM 24757</strain>
    </source>
</reference>
<evidence type="ECO:0000259" key="2">
    <source>
        <dbReference type="Pfam" id="PF09832"/>
    </source>
</evidence>
<name>A0A0R0DAM7_9GAMM</name>
<evidence type="ECO:0000313" key="3">
    <source>
        <dbReference type="EMBL" id="KRG75223.1"/>
    </source>
</evidence>
<organism evidence="3 4">
    <name type="scientific">Stenotrophomonas ginsengisoli</name>
    <dbReference type="NCBI Taxonomy" id="336566"/>
    <lineage>
        <taxon>Bacteria</taxon>
        <taxon>Pseudomonadati</taxon>
        <taxon>Pseudomonadota</taxon>
        <taxon>Gammaproteobacteria</taxon>
        <taxon>Lysobacterales</taxon>
        <taxon>Lysobacteraceae</taxon>
        <taxon>Stenotrophomonas</taxon>
    </lineage>
</organism>
<feature type="chain" id="PRO_5006395385" description="DUF2059 domain-containing protein" evidence="1">
    <location>
        <begin position="19"/>
        <end position="173"/>
    </location>
</feature>
<dbReference type="Pfam" id="PF09832">
    <property type="entry name" value="DUF2059"/>
    <property type="match status" value="1"/>
</dbReference>
<dbReference type="EMBL" id="LDJM01000032">
    <property type="protein sequence ID" value="KRG75223.1"/>
    <property type="molecule type" value="Genomic_DNA"/>
</dbReference>
<dbReference type="AlphaFoldDB" id="A0A0R0DAM7"/>
<sequence>MLKCSLVCLLLLAPLAHAAPPSDQQVRQLLQASQVRAGLDSYMAAFEQNSLAALQRSMPELMVDAQSRQQMQAMVDETAQQVRKHLDWQVLEPRYIHIYQQVMTATEVEAMTRFYLSPEGASAMAKMPQLMALSQEMVYEMVGEMMRKQHSLPPRGPAPVQAPMIEAPVVDVP</sequence>
<dbReference type="PATRIC" id="fig|336566.3.peg.1959"/>
<dbReference type="Proteomes" id="UP000050956">
    <property type="component" value="Unassembled WGS sequence"/>
</dbReference>
<dbReference type="RefSeq" id="WP_057638604.1">
    <property type="nucleotide sequence ID" value="NZ_LDJM01000032.1"/>
</dbReference>
<evidence type="ECO:0000256" key="1">
    <source>
        <dbReference type="SAM" id="SignalP"/>
    </source>
</evidence>
<comment type="caution">
    <text evidence="3">The sequence shown here is derived from an EMBL/GenBank/DDBJ whole genome shotgun (WGS) entry which is preliminary data.</text>
</comment>
<accession>A0A0R0DAM7</accession>
<feature type="domain" description="DUF2059" evidence="2">
    <location>
        <begin position="91"/>
        <end position="146"/>
    </location>
</feature>
<gene>
    <name evidence="3" type="ORF">ABB30_12275</name>
</gene>
<dbReference type="STRING" id="336566.ABB30_12275"/>
<dbReference type="InterPro" id="IPR018637">
    <property type="entry name" value="DUF2059"/>
</dbReference>